<protein>
    <recommendedName>
        <fullName evidence="2">Peptidase A2 domain-containing protein</fullName>
    </recommendedName>
</protein>
<dbReference type="EMBL" id="OIVN01001757">
    <property type="protein sequence ID" value="SPC97316.1"/>
    <property type="molecule type" value="Genomic_DNA"/>
</dbReference>
<dbReference type="Gene3D" id="2.40.70.10">
    <property type="entry name" value="Acid Proteases"/>
    <property type="match status" value="1"/>
</dbReference>
<evidence type="ECO:0000313" key="1">
    <source>
        <dbReference type="EMBL" id="SPC97316.1"/>
    </source>
</evidence>
<accession>A0A2N9G3Q1</accession>
<proteinExistence type="predicted"/>
<dbReference type="PANTHER" id="PTHR33240:SF8">
    <property type="entry name" value="OS03G0439900 PROTEIN"/>
    <property type="match status" value="1"/>
</dbReference>
<evidence type="ECO:0008006" key="2">
    <source>
        <dbReference type="Google" id="ProtNLM"/>
    </source>
</evidence>
<organism evidence="1">
    <name type="scientific">Fagus sylvatica</name>
    <name type="common">Beechnut</name>
    <dbReference type="NCBI Taxonomy" id="28930"/>
    <lineage>
        <taxon>Eukaryota</taxon>
        <taxon>Viridiplantae</taxon>
        <taxon>Streptophyta</taxon>
        <taxon>Embryophyta</taxon>
        <taxon>Tracheophyta</taxon>
        <taxon>Spermatophyta</taxon>
        <taxon>Magnoliopsida</taxon>
        <taxon>eudicotyledons</taxon>
        <taxon>Gunneridae</taxon>
        <taxon>Pentapetalae</taxon>
        <taxon>rosids</taxon>
        <taxon>fabids</taxon>
        <taxon>Fagales</taxon>
        <taxon>Fagaceae</taxon>
        <taxon>Fagus</taxon>
    </lineage>
</organism>
<reference evidence="1" key="1">
    <citation type="submission" date="2018-02" db="EMBL/GenBank/DDBJ databases">
        <authorList>
            <person name="Cohen D.B."/>
            <person name="Kent A.D."/>
        </authorList>
    </citation>
    <scope>NUCLEOTIDE SEQUENCE</scope>
</reference>
<dbReference type="PANTHER" id="PTHR33240">
    <property type="entry name" value="OS08G0508500 PROTEIN"/>
    <property type="match status" value="1"/>
</dbReference>
<dbReference type="AlphaFoldDB" id="A0A2N9G3Q1"/>
<sequence length="229" mass="25690">MEQVISFSGSDLKDVQLPHNDPLVITLRIGNYDVQRVLIDQGSFAEVMYQDLYTKLGLGEAELSSFTSPIVGFSREPIVLLEKTILPVLAGPINLQTEFIVVKTSSPYNAIMGRDWLYRMRAIPSTLHQKLRFPTKDGIMELNGDQSQEPEDGEVVMTEQPEKVFFDPSNPKIFFLVGSNLSAIDRKQLLQLLINNRDVFAWLVYDAPGVSPDLACHSLNIEPEQKPVA</sequence>
<name>A0A2N9G3Q1_FAGSY</name>
<dbReference type="InterPro" id="IPR021109">
    <property type="entry name" value="Peptidase_aspartic_dom_sf"/>
</dbReference>
<gene>
    <name evidence="1" type="ORF">FSB_LOCUS25198</name>
</gene>
<dbReference type="CDD" id="cd00303">
    <property type="entry name" value="retropepsin_like"/>
    <property type="match status" value="1"/>
</dbReference>
<dbReference type="SUPFAM" id="SSF50630">
    <property type="entry name" value="Acid proteases"/>
    <property type="match status" value="1"/>
</dbReference>